<evidence type="ECO:0000313" key="3">
    <source>
        <dbReference type="Proteomes" id="UP000184268"/>
    </source>
</evidence>
<evidence type="ECO:0000313" key="2">
    <source>
        <dbReference type="EMBL" id="SHI24884.1"/>
    </source>
</evidence>
<dbReference type="CDD" id="cd02440">
    <property type="entry name" value="AdoMet_MTases"/>
    <property type="match status" value="1"/>
</dbReference>
<protein>
    <submittedName>
        <fullName evidence="2">Methyltransferase domain-containing protein</fullName>
    </submittedName>
</protein>
<gene>
    <name evidence="2" type="ORF">SAMN02745129_0386</name>
</gene>
<dbReference type="Pfam" id="PF08241">
    <property type="entry name" value="Methyltransf_11"/>
    <property type="match status" value="1"/>
</dbReference>
<reference evidence="3" key="1">
    <citation type="submission" date="2016-11" db="EMBL/GenBank/DDBJ databases">
        <authorList>
            <person name="Varghese N."/>
            <person name="Submissions S."/>
        </authorList>
    </citation>
    <scope>NUCLEOTIDE SEQUENCE [LARGE SCALE GENOMIC DNA]</scope>
    <source>
        <strain evidence="3">DSM 16917</strain>
    </source>
</reference>
<dbReference type="GO" id="GO:0032259">
    <property type="term" value="P:methylation"/>
    <property type="evidence" value="ECO:0007669"/>
    <property type="project" value="UniProtKB-KW"/>
</dbReference>
<dbReference type="PANTHER" id="PTHR43591:SF24">
    <property type="entry name" value="2-METHOXY-6-POLYPRENYL-1,4-BENZOQUINOL METHYLASE, MITOCHONDRIAL"/>
    <property type="match status" value="1"/>
</dbReference>
<feature type="domain" description="Methyltransferase type 11" evidence="1">
    <location>
        <begin position="41"/>
        <end position="136"/>
    </location>
</feature>
<sequence>MRLNGFERLVVNNPVRAWLQHHFETPRLLEMGGRCDGELALEIGGGQGEGARVIQQRFGASEVVSVDLDLAMSQRARQRCGETPGLHFIQADCTALPLPSHSVGALFDFGVIHHVPQWQDAVVELDRIARPGARLYAMEVYRALICHPLWRRVLEHPQHNRFSHDEFIEAWQQQGWQLLGQQTLTQGMGWAVLEKPR</sequence>
<keyword evidence="2" id="KW-0808">Transferase</keyword>
<dbReference type="AlphaFoldDB" id="A0A1M5ZL25"/>
<name>A0A1M5ZL25_9GAMM</name>
<dbReference type="STRING" id="299255.SAMN02745129_0386"/>
<dbReference type="RefSeq" id="WP_067665301.1">
    <property type="nucleotide sequence ID" value="NZ_FQXG01000013.1"/>
</dbReference>
<organism evidence="2 3">
    <name type="scientific">Ferrimonas marina</name>
    <dbReference type="NCBI Taxonomy" id="299255"/>
    <lineage>
        <taxon>Bacteria</taxon>
        <taxon>Pseudomonadati</taxon>
        <taxon>Pseudomonadota</taxon>
        <taxon>Gammaproteobacteria</taxon>
        <taxon>Alteromonadales</taxon>
        <taxon>Ferrimonadaceae</taxon>
        <taxon>Ferrimonas</taxon>
    </lineage>
</organism>
<proteinExistence type="predicted"/>
<dbReference type="Gene3D" id="3.40.50.150">
    <property type="entry name" value="Vaccinia Virus protein VP39"/>
    <property type="match status" value="1"/>
</dbReference>
<dbReference type="GO" id="GO:0008757">
    <property type="term" value="F:S-adenosylmethionine-dependent methyltransferase activity"/>
    <property type="evidence" value="ECO:0007669"/>
    <property type="project" value="InterPro"/>
</dbReference>
<evidence type="ECO:0000259" key="1">
    <source>
        <dbReference type="Pfam" id="PF08241"/>
    </source>
</evidence>
<dbReference type="OrthoDB" id="323463at2"/>
<dbReference type="EMBL" id="FQXG01000013">
    <property type="protein sequence ID" value="SHI24884.1"/>
    <property type="molecule type" value="Genomic_DNA"/>
</dbReference>
<dbReference type="SUPFAM" id="SSF53335">
    <property type="entry name" value="S-adenosyl-L-methionine-dependent methyltransferases"/>
    <property type="match status" value="1"/>
</dbReference>
<keyword evidence="2" id="KW-0489">Methyltransferase</keyword>
<dbReference type="InterPro" id="IPR029063">
    <property type="entry name" value="SAM-dependent_MTases_sf"/>
</dbReference>
<dbReference type="Proteomes" id="UP000184268">
    <property type="component" value="Unassembled WGS sequence"/>
</dbReference>
<accession>A0A1M5ZL25</accession>
<dbReference type="PANTHER" id="PTHR43591">
    <property type="entry name" value="METHYLTRANSFERASE"/>
    <property type="match status" value="1"/>
</dbReference>
<dbReference type="InterPro" id="IPR013216">
    <property type="entry name" value="Methyltransf_11"/>
</dbReference>
<keyword evidence="3" id="KW-1185">Reference proteome</keyword>